<keyword evidence="9" id="KW-0813">Transport</keyword>
<reference evidence="14" key="1">
    <citation type="submission" date="2025-08" db="UniProtKB">
        <authorList>
            <consortium name="RefSeq"/>
        </authorList>
    </citation>
    <scope>IDENTIFICATION</scope>
    <source>
        <tissue evidence="14">Muscle</tissue>
    </source>
</reference>
<keyword evidence="7 11" id="KW-0472">Membrane</keyword>
<evidence type="ECO:0000256" key="3">
    <source>
        <dbReference type="ARBA" id="ARBA00007200"/>
    </source>
</evidence>
<protein>
    <submittedName>
        <fullName evidence="14">Polycystin-2-like</fullName>
    </submittedName>
</protein>
<keyword evidence="4" id="KW-0109">Calcium transport</keyword>
<dbReference type="PROSITE" id="PS50222">
    <property type="entry name" value="EF_HAND_2"/>
    <property type="match status" value="1"/>
</dbReference>
<keyword evidence="8" id="KW-0325">Glycoprotein</keyword>
<evidence type="ECO:0000256" key="4">
    <source>
        <dbReference type="ARBA" id="ARBA00022673"/>
    </source>
</evidence>
<keyword evidence="4" id="KW-0107">Calcium channel</keyword>
<evidence type="ECO:0000256" key="8">
    <source>
        <dbReference type="ARBA" id="ARBA00023180"/>
    </source>
</evidence>
<dbReference type="Pfam" id="PF08016">
    <property type="entry name" value="PKD_channel"/>
    <property type="match status" value="1"/>
</dbReference>
<sequence>MAETGTFCIESSRIFPGGNTAVSNDQDLENQASIKHKLPMKLERKEKLVRINEQDEEKTINQPDEKDLSTGGQVHVLTDNQENYENNNSKKCQFFKRCCPNGLIKMCLSKGEDRQVVALIKELIVYLIFLSLLSTTLDLPPTSVNELEVDLIKKKFAEHVMLDALYWDTWYNEKTTVGNERSILYVNRLLGAPRLRQLRVRNNSCIIPDEFKRAITDCYNVYSSKNEDTQSYGVYDGTAWNYNSAEKLGGSNYWGMLAWYGKGGFYVDLGVNRSKTEEILTELKLYRWIDQASRAVFLDFTVYNANVNLFCVIRLVFEFPPTGGMIPSWNFETSKLIRYISSKDIFIAALEIIFVIFTLYYFVEELQEGAKDLVGFAVMFSIVFLAYAQLGYLMFGSHLIDFSSISNSIFTLLRVLLGDFDFYALEEIHGVLGPIFFLSYVFIVFFILMKWKTFKRKLTRSEELKIMEETLTEISANDRTSHYEDVQRILKRRGLGEQQLKEIYETYDRDKNLVLDEKEMQYALSNIKEKFEDSIKDEEEILNTESQNLSRWARRRYSGREFSTLFK</sequence>
<name>A0ABM1BJ94_LIMPO</name>
<accession>A0ABM1BJ94</accession>
<keyword evidence="13" id="KW-1185">Reference proteome</keyword>
<dbReference type="InterPro" id="IPR046791">
    <property type="entry name" value="Polycystin_dom"/>
</dbReference>
<evidence type="ECO:0000313" key="13">
    <source>
        <dbReference type="Proteomes" id="UP000694941"/>
    </source>
</evidence>
<comment type="similarity">
    <text evidence="3">Belongs to the polycystin family.</text>
</comment>
<dbReference type="InterPro" id="IPR013122">
    <property type="entry name" value="PKD1_2_channel"/>
</dbReference>
<evidence type="ECO:0000256" key="5">
    <source>
        <dbReference type="ARBA" id="ARBA00022692"/>
    </source>
</evidence>
<feature type="transmembrane region" description="Helical" evidence="11">
    <location>
        <begin position="345"/>
        <end position="363"/>
    </location>
</feature>
<dbReference type="PANTHER" id="PTHR10877:SF183">
    <property type="entry name" value="AT14535P-RELATED"/>
    <property type="match status" value="1"/>
</dbReference>
<evidence type="ECO:0000256" key="9">
    <source>
        <dbReference type="ARBA" id="ARBA00023303"/>
    </source>
</evidence>
<evidence type="ECO:0000256" key="2">
    <source>
        <dbReference type="ARBA" id="ARBA00004651"/>
    </source>
</evidence>
<dbReference type="InterPro" id="IPR051223">
    <property type="entry name" value="Polycystin"/>
</dbReference>
<dbReference type="GeneID" id="106467302"/>
<comment type="subcellular location">
    <subcellularLocation>
        <location evidence="2">Cell membrane</location>
        <topology evidence="2">Multi-pass membrane protein</topology>
    </subcellularLocation>
    <subcellularLocation>
        <location evidence="1">Cytoplasmic vesicle</location>
    </subcellularLocation>
</comment>
<keyword evidence="9" id="KW-0406">Ion transport</keyword>
<evidence type="ECO:0000313" key="14">
    <source>
        <dbReference type="RefSeq" id="XP_013783094.1"/>
    </source>
</evidence>
<keyword evidence="4" id="KW-0106">Calcium</keyword>
<dbReference type="Gene3D" id="1.10.287.70">
    <property type="match status" value="1"/>
</dbReference>
<evidence type="ECO:0000256" key="7">
    <source>
        <dbReference type="ARBA" id="ARBA00023136"/>
    </source>
</evidence>
<dbReference type="PRINTS" id="PR01433">
    <property type="entry name" value="POLYCYSTIN2"/>
</dbReference>
<dbReference type="Pfam" id="PF20519">
    <property type="entry name" value="Polycystin_dom"/>
    <property type="match status" value="1"/>
</dbReference>
<evidence type="ECO:0000259" key="12">
    <source>
        <dbReference type="PROSITE" id="PS50222"/>
    </source>
</evidence>
<gene>
    <name evidence="14" type="primary">LOC106467302</name>
</gene>
<dbReference type="InterPro" id="IPR011992">
    <property type="entry name" value="EF-hand-dom_pair"/>
</dbReference>
<organism evidence="13 14">
    <name type="scientific">Limulus polyphemus</name>
    <name type="common">Atlantic horseshoe crab</name>
    <dbReference type="NCBI Taxonomy" id="6850"/>
    <lineage>
        <taxon>Eukaryota</taxon>
        <taxon>Metazoa</taxon>
        <taxon>Ecdysozoa</taxon>
        <taxon>Arthropoda</taxon>
        <taxon>Chelicerata</taxon>
        <taxon>Merostomata</taxon>
        <taxon>Xiphosura</taxon>
        <taxon>Limulidae</taxon>
        <taxon>Limulus</taxon>
    </lineage>
</organism>
<evidence type="ECO:0000256" key="10">
    <source>
        <dbReference type="ARBA" id="ARBA00023329"/>
    </source>
</evidence>
<keyword evidence="10" id="KW-0968">Cytoplasmic vesicle</keyword>
<feature type="transmembrane region" description="Helical" evidence="11">
    <location>
        <begin position="375"/>
        <end position="395"/>
    </location>
</feature>
<feature type="domain" description="EF-hand" evidence="12">
    <location>
        <begin position="495"/>
        <end position="530"/>
    </location>
</feature>
<evidence type="ECO:0000256" key="6">
    <source>
        <dbReference type="ARBA" id="ARBA00022989"/>
    </source>
</evidence>
<dbReference type="Proteomes" id="UP000694941">
    <property type="component" value="Unplaced"/>
</dbReference>
<feature type="transmembrane region" description="Helical" evidence="11">
    <location>
        <begin position="431"/>
        <end position="451"/>
    </location>
</feature>
<dbReference type="InterPro" id="IPR003915">
    <property type="entry name" value="PKD_2"/>
</dbReference>
<keyword evidence="9" id="KW-0407">Ion channel</keyword>
<dbReference type="SUPFAM" id="SSF47473">
    <property type="entry name" value="EF-hand"/>
    <property type="match status" value="1"/>
</dbReference>
<keyword evidence="6 11" id="KW-1133">Transmembrane helix</keyword>
<evidence type="ECO:0000256" key="11">
    <source>
        <dbReference type="SAM" id="Phobius"/>
    </source>
</evidence>
<keyword evidence="5 11" id="KW-0812">Transmembrane</keyword>
<dbReference type="PANTHER" id="PTHR10877">
    <property type="entry name" value="POLYCYSTIN FAMILY MEMBER"/>
    <property type="match status" value="1"/>
</dbReference>
<dbReference type="RefSeq" id="XP_013783094.1">
    <property type="nucleotide sequence ID" value="XM_013927640.1"/>
</dbReference>
<dbReference type="InterPro" id="IPR002048">
    <property type="entry name" value="EF_hand_dom"/>
</dbReference>
<proteinExistence type="inferred from homology"/>
<evidence type="ECO:0000256" key="1">
    <source>
        <dbReference type="ARBA" id="ARBA00004541"/>
    </source>
</evidence>